<dbReference type="FunFam" id="3.10.450.50:FF:000005">
    <property type="entry name" value="Nuclear transport factor 2"/>
    <property type="match status" value="1"/>
</dbReference>
<comment type="subcellular location">
    <subcellularLocation>
        <location evidence="1">Cytoplasm</location>
    </subcellularLocation>
</comment>
<dbReference type="GO" id="GO:0006913">
    <property type="term" value="P:nucleocytoplasmic transport"/>
    <property type="evidence" value="ECO:0000318"/>
    <property type="project" value="GO_Central"/>
</dbReference>
<feature type="compositionally biased region" description="Basic and acidic residues" evidence="3">
    <location>
        <begin position="43"/>
        <end position="53"/>
    </location>
</feature>
<evidence type="ECO:0000313" key="5">
    <source>
        <dbReference type="EnsemblPlants" id="HORVU.MOREX.r3.3HG0294380.1"/>
    </source>
</evidence>
<dbReference type="GO" id="GO:0044613">
    <property type="term" value="C:nuclear pore central transport channel"/>
    <property type="evidence" value="ECO:0000318"/>
    <property type="project" value="GO_Central"/>
</dbReference>
<dbReference type="PROSITE" id="PS50177">
    <property type="entry name" value="NTF2_DOMAIN"/>
    <property type="match status" value="1"/>
</dbReference>
<dbReference type="Pfam" id="PF02136">
    <property type="entry name" value="NTF2"/>
    <property type="match status" value="1"/>
</dbReference>
<evidence type="ECO:0000256" key="3">
    <source>
        <dbReference type="SAM" id="MobiDB-lite"/>
    </source>
</evidence>
<protein>
    <recommendedName>
        <fullName evidence="4">NTF2 domain-containing protein</fullName>
    </recommendedName>
</protein>
<reference evidence="6" key="1">
    <citation type="journal article" date="2012" name="Nature">
        <title>A physical, genetic and functional sequence assembly of the barley genome.</title>
        <authorList>
            <consortium name="The International Barley Genome Sequencing Consortium"/>
            <person name="Mayer K.F."/>
            <person name="Waugh R."/>
            <person name="Brown J.W."/>
            <person name="Schulman A."/>
            <person name="Langridge P."/>
            <person name="Platzer M."/>
            <person name="Fincher G.B."/>
            <person name="Muehlbauer G.J."/>
            <person name="Sato K."/>
            <person name="Close T.J."/>
            <person name="Wise R.P."/>
            <person name="Stein N."/>
        </authorList>
    </citation>
    <scope>NUCLEOTIDE SEQUENCE [LARGE SCALE GENOMIC DNA]</scope>
    <source>
        <strain evidence="6">cv. Morex</strain>
    </source>
</reference>
<reference evidence="5" key="3">
    <citation type="submission" date="2022-01" db="UniProtKB">
        <authorList>
            <consortium name="EnsemblPlants"/>
        </authorList>
    </citation>
    <scope>IDENTIFICATION</scope>
    <source>
        <strain evidence="5">subsp. vulgare</strain>
    </source>
</reference>
<dbReference type="InterPro" id="IPR045875">
    <property type="entry name" value="NTF2"/>
</dbReference>
<evidence type="ECO:0000256" key="1">
    <source>
        <dbReference type="ARBA" id="ARBA00004496"/>
    </source>
</evidence>
<dbReference type="Gene3D" id="3.10.450.50">
    <property type="match status" value="1"/>
</dbReference>
<dbReference type="Proteomes" id="UP000011116">
    <property type="component" value="Chromosome 3H"/>
</dbReference>
<dbReference type="GeneID" id="123440352"/>
<dbReference type="OrthoDB" id="6507044at2759"/>
<dbReference type="InterPro" id="IPR002075">
    <property type="entry name" value="NTF2_dom"/>
</dbReference>
<feature type="region of interest" description="Disordered" evidence="3">
    <location>
        <begin position="1"/>
        <end position="79"/>
    </location>
</feature>
<proteinExistence type="predicted"/>
<evidence type="ECO:0000256" key="2">
    <source>
        <dbReference type="ARBA" id="ARBA00022490"/>
    </source>
</evidence>
<dbReference type="GO" id="GO:0006606">
    <property type="term" value="P:protein import into nucleus"/>
    <property type="evidence" value="ECO:0007669"/>
    <property type="project" value="UniProtKB-ARBA"/>
</dbReference>
<feature type="compositionally biased region" description="Gly residues" evidence="3">
    <location>
        <begin position="70"/>
        <end position="79"/>
    </location>
</feature>
<dbReference type="Gramene" id="HORVU.MOREX.r2.3HG0244960.1">
    <property type="protein sequence ID" value="HORVU.MOREX.r2.3HG0244960.1"/>
    <property type="gene ID" value="HORVU.MOREX.r2.3HG0244960"/>
</dbReference>
<keyword evidence="2" id="KW-0963">Cytoplasm</keyword>
<organism evidence="5 6">
    <name type="scientific">Hordeum vulgare subsp. vulgare</name>
    <name type="common">Domesticated barley</name>
    <dbReference type="NCBI Taxonomy" id="112509"/>
    <lineage>
        <taxon>Eukaryota</taxon>
        <taxon>Viridiplantae</taxon>
        <taxon>Streptophyta</taxon>
        <taxon>Embryophyta</taxon>
        <taxon>Tracheophyta</taxon>
        <taxon>Spermatophyta</taxon>
        <taxon>Magnoliopsida</taxon>
        <taxon>Liliopsida</taxon>
        <taxon>Poales</taxon>
        <taxon>Poaceae</taxon>
        <taxon>BOP clade</taxon>
        <taxon>Pooideae</taxon>
        <taxon>Triticodae</taxon>
        <taxon>Triticeae</taxon>
        <taxon>Hordeinae</taxon>
        <taxon>Hordeum</taxon>
    </lineage>
</organism>
<keyword evidence="6" id="KW-1185">Reference proteome</keyword>
<dbReference type="InterPro" id="IPR018222">
    <property type="entry name" value="Nuclear_transport_factor_2_euk"/>
</dbReference>
<name>A0A8I6WU09_HORVV</name>
<feature type="domain" description="NTF2" evidence="4">
    <location>
        <begin position="86"/>
        <end position="201"/>
    </location>
</feature>
<dbReference type="InterPro" id="IPR032710">
    <property type="entry name" value="NTF2-like_dom_sf"/>
</dbReference>
<dbReference type="SUPFAM" id="SSF54427">
    <property type="entry name" value="NTF2-like"/>
    <property type="match status" value="1"/>
</dbReference>
<dbReference type="AlphaFoldDB" id="A0A8I6WU09"/>
<dbReference type="CDD" id="cd00780">
    <property type="entry name" value="NTF2"/>
    <property type="match status" value="1"/>
</dbReference>
<accession>A0A8I6WU09</accession>
<evidence type="ECO:0000259" key="4">
    <source>
        <dbReference type="PROSITE" id="PS50177"/>
    </source>
</evidence>
<dbReference type="Gramene" id="HORVU.MOREX.r3.3HG0294380.1">
    <property type="protein sequence ID" value="HORVU.MOREX.r3.3HG0294380.1"/>
    <property type="gene ID" value="HORVU.MOREX.r3.3HG0294380"/>
</dbReference>
<dbReference type="GO" id="GO:0005737">
    <property type="term" value="C:cytoplasm"/>
    <property type="evidence" value="ECO:0007669"/>
    <property type="project" value="UniProtKB-SubCell"/>
</dbReference>
<dbReference type="PANTHER" id="PTHR12612">
    <property type="entry name" value="NUCLEAR TRANSPORT FACTOR 2"/>
    <property type="match status" value="1"/>
</dbReference>
<gene>
    <name evidence="5" type="primary">LOC123440352</name>
</gene>
<dbReference type="KEGG" id="hvg:123440352"/>
<dbReference type="RefSeq" id="XP_044972858.1">
    <property type="nucleotide sequence ID" value="XM_045116923.1"/>
</dbReference>
<sequence length="204" mass="22086">MGIKAKSEAAVFIPTAQNRSPHTAPRLQIAARSARAPLQPRQSTEHEKREVGPRQRQRAATAERMDGQGKDGGSGDGGAGGQCDVVGRAFVEYYYQTFDANRGALASLYGGTSVLSFEGHRVAGAGEIGLKLAQLPFEQCRHSICTIDCQPTPSFPGGILVFVSGNLQLAGEEHQLRFSQMFQLVPNEQGSFFVQNDIFRLNYG</sequence>
<dbReference type="EnsemblPlants" id="HORVU.MOREX.r3.3HG0294380.1">
    <property type="protein sequence ID" value="HORVU.MOREX.r3.3HG0294380.1"/>
    <property type="gene ID" value="HORVU.MOREX.r3.3HG0294380"/>
</dbReference>
<evidence type="ECO:0000313" key="6">
    <source>
        <dbReference type="Proteomes" id="UP000011116"/>
    </source>
</evidence>
<dbReference type="SMR" id="A0A8I6WU09"/>
<reference evidence="5" key="2">
    <citation type="submission" date="2020-10" db="EMBL/GenBank/DDBJ databases">
        <authorList>
            <person name="Scholz U."/>
            <person name="Mascher M."/>
            <person name="Fiebig A."/>
        </authorList>
    </citation>
    <scope>NUCLEOTIDE SEQUENCE [LARGE SCALE GENOMIC DNA]</scope>
    <source>
        <strain evidence="5">cv. Morex</strain>
    </source>
</reference>